<gene>
    <name evidence="1" type="ORF">P691DRAFT_53238</name>
</gene>
<evidence type="ECO:0000313" key="2">
    <source>
        <dbReference type="Proteomes" id="UP000807342"/>
    </source>
</evidence>
<dbReference type="EMBL" id="MU151165">
    <property type="protein sequence ID" value="KAF9448322.1"/>
    <property type="molecule type" value="Genomic_DNA"/>
</dbReference>
<dbReference type="Proteomes" id="UP000807342">
    <property type="component" value="Unassembled WGS sequence"/>
</dbReference>
<proteinExistence type="predicted"/>
<keyword evidence="2" id="KW-1185">Reference proteome</keyword>
<accession>A0A9P5XBH8</accession>
<evidence type="ECO:0000313" key="1">
    <source>
        <dbReference type="EMBL" id="KAF9448322.1"/>
    </source>
</evidence>
<comment type="caution">
    <text evidence="1">The sequence shown here is derived from an EMBL/GenBank/DDBJ whole genome shotgun (WGS) entry which is preliminary data.</text>
</comment>
<reference evidence="1" key="1">
    <citation type="submission" date="2020-11" db="EMBL/GenBank/DDBJ databases">
        <authorList>
            <consortium name="DOE Joint Genome Institute"/>
            <person name="Ahrendt S."/>
            <person name="Riley R."/>
            <person name="Andreopoulos W."/>
            <person name="Labutti K."/>
            <person name="Pangilinan J."/>
            <person name="Ruiz-Duenas F.J."/>
            <person name="Barrasa J.M."/>
            <person name="Sanchez-Garcia M."/>
            <person name="Camarero S."/>
            <person name="Miyauchi S."/>
            <person name="Serrano A."/>
            <person name="Linde D."/>
            <person name="Babiker R."/>
            <person name="Drula E."/>
            <person name="Ayuso-Fernandez I."/>
            <person name="Pacheco R."/>
            <person name="Padilla G."/>
            <person name="Ferreira P."/>
            <person name="Barriuso J."/>
            <person name="Kellner H."/>
            <person name="Castanera R."/>
            <person name="Alfaro M."/>
            <person name="Ramirez L."/>
            <person name="Pisabarro A.G."/>
            <person name="Kuo A."/>
            <person name="Tritt A."/>
            <person name="Lipzen A."/>
            <person name="He G."/>
            <person name="Yan M."/>
            <person name="Ng V."/>
            <person name="Cullen D."/>
            <person name="Martin F."/>
            <person name="Rosso M.-N."/>
            <person name="Henrissat B."/>
            <person name="Hibbett D."/>
            <person name="Martinez A.T."/>
            <person name="Grigoriev I.V."/>
        </authorList>
    </citation>
    <scope>NUCLEOTIDE SEQUENCE</scope>
    <source>
        <strain evidence="1">MF-IS2</strain>
    </source>
</reference>
<dbReference type="AlphaFoldDB" id="A0A9P5XBH8"/>
<name>A0A9P5XBH8_9AGAR</name>
<protein>
    <submittedName>
        <fullName evidence="1">Uncharacterized protein</fullName>
    </submittedName>
</protein>
<organism evidence="1 2">
    <name type="scientific">Macrolepiota fuliginosa MF-IS2</name>
    <dbReference type="NCBI Taxonomy" id="1400762"/>
    <lineage>
        <taxon>Eukaryota</taxon>
        <taxon>Fungi</taxon>
        <taxon>Dikarya</taxon>
        <taxon>Basidiomycota</taxon>
        <taxon>Agaricomycotina</taxon>
        <taxon>Agaricomycetes</taxon>
        <taxon>Agaricomycetidae</taxon>
        <taxon>Agaricales</taxon>
        <taxon>Agaricineae</taxon>
        <taxon>Agaricaceae</taxon>
        <taxon>Macrolepiota</taxon>
    </lineage>
</organism>
<sequence>MVLQLNHVYQNLNQPSHTPHSPVAAVPTISVSVKYCRAVVGWTVATGTFGFGRCVSTAWIGKAYLWVE</sequence>